<protein>
    <submittedName>
        <fullName evidence="1">Uncharacterized protein</fullName>
    </submittedName>
</protein>
<organism evidence="1 2">
    <name type="scientific">Aspergillus taichungensis</name>
    <dbReference type="NCBI Taxonomy" id="482145"/>
    <lineage>
        <taxon>Eukaryota</taxon>
        <taxon>Fungi</taxon>
        <taxon>Dikarya</taxon>
        <taxon>Ascomycota</taxon>
        <taxon>Pezizomycotina</taxon>
        <taxon>Eurotiomycetes</taxon>
        <taxon>Eurotiomycetidae</taxon>
        <taxon>Eurotiales</taxon>
        <taxon>Aspergillaceae</taxon>
        <taxon>Aspergillus</taxon>
        <taxon>Aspergillus subgen. Circumdati</taxon>
    </lineage>
</organism>
<sequence length="153" mass="17076">MRNCAEGAGDCAVTGPEEPSMVDRVPMWVIYFNFNVDGGPRTTMYWGKGKNCCSDRSIALFSHRWVASPINIVRPEPSCLEYSRHTQDRLRSLQVRQLVQRLDGGESQPAMNKAAPPSGCTDGCERHCIFLRPSAGLLSWQELSRRGYALPMA</sequence>
<proteinExistence type="predicted"/>
<dbReference type="AlphaFoldDB" id="A0A2J5HFY1"/>
<name>A0A2J5HFY1_9EURO</name>
<evidence type="ECO:0000313" key="2">
    <source>
        <dbReference type="Proteomes" id="UP000235023"/>
    </source>
</evidence>
<evidence type="ECO:0000313" key="1">
    <source>
        <dbReference type="EMBL" id="PLN75836.1"/>
    </source>
</evidence>
<reference evidence="2" key="1">
    <citation type="submission" date="2017-12" db="EMBL/GenBank/DDBJ databases">
        <authorList>
            <consortium name="DOE Joint Genome Institute"/>
            <person name="Mondo S.J."/>
            <person name="Kjaerbolling I."/>
            <person name="Vesth T.C."/>
            <person name="Frisvad J.C."/>
            <person name="Nybo J.L."/>
            <person name="Theobald S."/>
            <person name="Kuo A."/>
            <person name="Bowyer P."/>
            <person name="Matsuda Y."/>
            <person name="Lyhne E.K."/>
            <person name="Kogle M.E."/>
            <person name="Clum A."/>
            <person name="Lipzen A."/>
            <person name="Salamov A."/>
            <person name="Ngan C.Y."/>
            <person name="Daum C."/>
            <person name="Chiniquy J."/>
            <person name="Barry K."/>
            <person name="LaButti K."/>
            <person name="Haridas S."/>
            <person name="Simmons B.A."/>
            <person name="Magnuson J.K."/>
            <person name="Mortensen U.H."/>
            <person name="Larsen T.O."/>
            <person name="Grigoriev I.V."/>
            <person name="Baker S.E."/>
            <person name="Andersen M.R."/>
            <person name="Nordberg H.P."/>
            <person name="Cantor M.N."/>
            <person name="Hua S.X."/>
        </authorList>
    </citation>
    <scope>NUCLEOTIDE SEQUENCE [LARGE SCALE GENOMIC DNA]</scope>
    <source>
        <strain evidence="2">IBT 19404</strain>
    </source>
</reference>
<accession>A0A2J5HFY1</accession>
<gene>
    <name evidence="1" type="ORF">BDW42DRAFT_31585</name>
</gene>
<dbReference type="Proteomes" id="UP000235023">
    <property type="component" value="Unassembled WGS sequence"/>
</dbReference>
<dbReference type="EMBL" id="KZ559635">
    <property type="protein sequence ID" value="PLN75836.1"/>
    <property type="molecule type" value="Genomic_DNA"/>
</dbReference>
<keyword evidence="2" id="KW-1185">Reference proteome</keyword>